<dbReference type="EMBL" id="UGDD01000002">
    <property type="protein sequence ID" value="STJ53347.1"/>
    <property type="molecule type" value="Genomic_DNA"/>
</dbReference>
<dbReference type="AlphaFoldDB" id="A0A376WTH2"/>
<reference evidence="1 2" key="1">
    <citation type="submission" date="2018-06" db="EMBL/GenBank/DDBJ databases">
        <authorList>
            <consortium name="Pathogen Informatics"/>
            <person name="Doyle S."/>
        </authorList>
    </citation>
    <scope>NUCLEOTIDE SEQUENCE [LARGE SCALE GENOMIC DNA]</scope>
    <source>
        <strain evidence="1 2">NCTC9045</strain>
    </source>
</reference>
<dbReference type="Gene3D" id="3.40.630.40">
    <property type="entry name" value="Zn-dependent exopeptidases"/>
    <property type="match status" value="1"/>
</dbReference>
<sequence>MFALSTKGATSTAAKYLAQTQNASDLIGGVSKSGDRYVDHTMFDMVQSLTIADSLKFGKAVLNKLGKINKLQKIKLNRPVCRTKGTRYSLHSGSKRRLSVTLRKSVN</sequence>
<keyword evidence="1" id="KW-0378">Hydrolase</keyword>
<dbReference type="EC" id="3.5.1.28" evidence="1"/>
<evidence type="ECO:0000313" key="2">
    <source>
        <dbReference type="Proteomes" id="UP000254503"/>
    </source>
</evidence>
<dbReference type="GO" id="GO:0008745">
    <property type="term" value="F:N-acetylmuramoyl-L-alanine amidase activity"/>
    <property type="evidence" value="ECO:0007669"/>
    <property type="project" value="UniProtKB-EC"/>
</dbReference>
<name>A0A376WTH2_ECOLX</name>
<dbReference type="Proteomes" id="UP000254503">
    <property type="component" value="Unassembled WGS sequence"/>
</dbReference>
<evidence type="ECO:0000313" key="1">
    <source>
        <dbReference type="EMBL" id="STJ53347.1"/>
    </source>
</evidence>
<proteinExistence type="predicted"/>
<organism evidence="1 2">
    <name type="scientific">Escherichia coli</name>
    <dbReference type="NCBI Taxonomy" id="562"/>
    <lineage>
        <taxon>Bacteria</taxon>
        <taxon>Pseudomonadati</taxon>
        <taxon>Pseudomonadota</taxon>
        <taxon>Gammaproteobacteria</taxon>
        <taxon>Enterobacterales</taxon>
        <taxon>Enterobacteriaceae</taxon>
        <taxon>Escherichia</taxon>
    </lineage>
</organism>
<protein>
    <submittedName>
        <fullName evidence="1">N-acetylmuramoyl-L-alanine amidase</fullName>
        <ecNumber evidence="1">3.5.1.28</ecNumber>
    </submittedName>
</protein>
<gene>
    <name evidence="1" type="primary">amiC_2</name>
    <name evidence="1" type="ORF">NCTC9045_01179</name>
</gene>
<accession>A0A376WTH2</accession>